<dbReference type="InterPro" id="IPR037914">
    <property type="entry name" value="SpoVT-AbrB_sf"/>
</dbReference>
<proteinExistence type="predicted"/>
<organism evidence="3 4">
    <name type="scientific">Rhodopseudomonas palustris</name>
    <dbReference type="NCBI Taxonomy" id="1076"/>
    <lineage>
        <taxon>Bacteria</taxon>
        <taxon>Pseudomonadati</taxon>
        <taxon>Pseudomonadota</taxon>
        <taxon>Alphaproteobacteria</taxon>
        <taxon>Hyphomicrobiales</taxon>
        <taxon>Nitrobacteraceae</taxon>
        <taxon>Rhodopseudomonas</taxon>
    </lineage>
</organism>
<evidence type="ECO:0000313" key="4">
    <source>
        <dbReference type="Proteomes" id="UP000782519"/>
    </source>
</evidence>
<dbReference type="GO" id="GO:0003677">
    <property type="term" value="F:DNA binding"/>
    <property type="evidence" value="ECO:0007669"/>
    <property type="project" value="UniProtKB-KW"/>
</dbReference>
<dbReference type="InterPro" id="IPR039052">
    <property type="entry name" value="Antitox_PemI-like"/>
</dbReference>
<dbReference type="Proteomes" id="UP000782519">
    <property type="component" value="Unassembled WGS sequence"/>
</dbReference>
<feature type="region of interest" description="Disordered" evidence="1">
    <location>
        <begin position="75"/>
        <end position="121"/>
    </location>
</feature>
<gene>
    <name evidence="3" type="ORF">HZA66_12035</name>
</gene>
<dbReference type="Gene3D" id="2.10.260.10">
    <property type="match status" value="1"/>
</dbReference>
<reference evidence="3" key="1">
    <citation type="submission" date="2020-07" db="EMBL/GenBank/DDBJ databases">
        <title>Huge and variable diversity of episymbiotic CPR bacteria and DPANN archaea in groundwater ecosystems.</title>
        <authorList>
            <person name="He C.Y."/>
            <person name="Keren R."/>
            <person name="Whittaker M."/>
            <person name="Farag I.F."/>
            <person name="Doudna J."/>
            <person name="Cate J.H.D."/>
            <person name="Banfield J.F."/>
        </authorList>
    </citation>
    <scope>NUCLEOTIDE SEQUENCE</scope>
    <source>
        <strain evidence="3">NC_groundwater_1818_Pr3_B-0.1um_66_35</strain>
    </source>
</reference>
<dbReference type="AlphaFoldDB" id="A0A933W2C5"/>
<dbReference type="InterPro" id="IPR007159">
    <property type="entry name" value="SpoVT-AbrB_dom"/>
</dbReference>
<name>A0A933W2C5_RHOPL</name>
<accession>A0A933W2C5</accession>
<comment type="caution">
    <text evidence="3">The sequence shown here is derived from an EMBL/GenBank/DDBJ whole genome shotgun (WGS) entry which is preliminary data.</text>
</comment>
<dbReference type="SMART" id="SM00966">
    <property type="entry name" value="SpoVT_AbrB"/>
    <property type="match status" value="1"/>
</dbReference>
<dbReference type="Pfam" id="PF04014">
    <property type="entry name" value="MazE_antitoxin"/>
    <property type="match status" value="1"/>
</dbReference>
<sequence>MKVKVAKWGNSLGIRLPSAAAQSVGATAGSELVLTVENGELRLKPSRKTSAELLAEMLDEIDRLGLKCPETLDWGPDRGSEIIDDDYSRGLIVPGPDGSPVRVGPSTEHQSGKRNARSRRR</sequence>
<feature type="compositionally biased region" description="Basic residues" evidence="1">
    <location>
        <begin position="112"/>
        <end position="121"/>
    </location>
</feature>
<dbReference type="SUPFAM" id="SSF89447">
    <property type="entry name" value="AbrB/MazE/MraZ-like"/>
    <property type="match status" value="1"/>
</dbReference>
<evidence type="ECO:0000256" key="1">
    <source>
        <dbReference type="SAM" id="MobiDB-lite"/>
    </source>
</evidence>
<evidence type="ECO:0000259" key="2">
    <source>
        <dbReference type="SMART" id="SM00966"/>
    </source>
</evidence>
<keyword evidence="3" id="KW-0238">DNA-binding</keyword>
<dbReference type="PANTHER" id="PTHR40516:SF1">
    <property type="entry name" value="ANTITOXIN CHPS-RELATED"/>
    <property type="match status" value="1"/>
</dbReference>
<dbReference type="EMBL" id="JACRJB010000031">
    <property type="protein sequence ID" value="MBI5130163.1"/>
    <property type="molecule type" value="Genomic_DNA"/>
</dbReference>
<dbReference type="PANTHER" id="PTHR40516">
    <property type="entry name" value="ANTITOXIN CHPS-RELATED"/>
    <property type="match status" value="1"/>
</dbReference>
<feature type="domain" description="SpoVT-AbrB" evidence="2">
    <location>
        <begin position="6"/>
        <end position="51"/>
    </location>
</feature>
<protein>
    <submittedName>
        <fullName evidence="3">AbrB/MazE/SpoVT family DNA-binding domain-containing protein</fullName>
    </submittedName>
</protein>
<evidence type="ECO:0000313" key="3">
    <source>
        <dbReference type="EMBL" id="MBI5130163.1"/>
    </source>
</evidence>
<dbReference type="GO" id="GO:0097351">
    <property type="term" value="F:toxin sequestering activity"/>
    <property type="evidence" value="ECO:0007669"/>
    <property type="project" value="InterPro"/>
</dbReference>